<dbReference type="Gene3D" id="2.160.20.10">
    <property type="entry name" value="Single-stranded right-handed beta-helix, Pectin lyase-like"/>
    <property type="match status" value="1"/>
</dbReference>
<organism evidence="2 3">
    <name type="scientific">Marinicella sediminis</name>
    <dbReference type="NCBI Taxonomy" id="1792834"/>
    <lineage>
        <taxon>Bacteria</taxon>
        <taxon>Pseudomonadati</taxon>
        <taxon>Pseudomonadota</taxon>
        <taxon>Gammaproteobacteria</taxon>
        <taxon>Lysobacterales</taxon>
        <taxon>Marinicellaceae</taxon>
        <taxon>Marinicella</taxon>
    </lineage>
</organism>
<keyword evidence="1" id="KW-0732">Signal</keyword>
<proteinExistence type="predicted"/>
<accession>A0ABV7JD47</accession>
<gene>
    <name evidence="2" type="ORF">ACFODZ_07165</name>
</gene>
<dbReference type="InterPro" id="IPR012334">
    <property type="entry name" value="Pectin_lyas_fold"/>
</dbReference>
<feature type="chain" id="PRO_5045455617" description="Right-handed parallel beta-helix repeat-containing protein" evidence="1">
    <location>
        <begin position="21"/>
        <end position="355"/>
    </location>
</feature>
<protein>
    <recommendedName>
        <fullName evidence="4">Right-handed parallel beta-helix repeat-containing protein</fullName>
    </recommendedName>
</protein>
<sequence>MSIKSIIFILISQLPTSVLAATFCVQDATELRTALSIAGSNNSFDTIRVSTGLYQTNGTAFSFYDENGLGLDISGGWSQVTSAPCSAQLGQGLYHTVLDGDATSAVMDILLTDSASIHISQLTFINGLSSDVAGLEISKYEPDNIFTGTYTLEHNVFANNEGVSTSALEVTGFERLDIRNNLFVDNHSDFETVLRIGENLGAEMVLNNNTLVNNLGAIKVSLYGSSQLLLANNTMRSLYAYDLVVFGGEDWHLYNNNIGRYLSSEEPLAQFNNYKLPNRFAPGTNNYTPAADSPLIDAGRTPCALFCPFPLPFTNDWQLGNYALEGQLREQGNAPDTGAFESAHTQDIIFMQVFD</sequence>
<dbReference type="EMBL" id="JBHRTS010000003">
    <property type="protein sequence ID" value="MFC3194016.1"/>
    <property type="molecule type" value="Genomic_DNA"/>
</dbReference>
<keyword evidence="3" id="KW-1185">Reference proteome</keyword>
<dbReference type="Proteomes" id="UP001595533">
    <property type="component" value="Unassembled WGS sequence"/>
</dbReference>
<dbReference type="SUPFAM" id="SSF51126">
    <property type="entry name" value="Pectin lyase-like"/>
    <property type="match status" value="1"/>
</dbReference>
<evidence type="ECO:0000313" key="2">
    <source>
        <dbReference type="EMBL" id="MFC3194016.1"/>
    </source>
</evidence>
<feature type="signal peptide" evidence="1">
    <location>
        <begin position="1"/>
        <end position="20"/>
    </location>
</feature>
<evidence type="ECO:0008006" key="4">
    <source>
        <dbReference type="Google" id="ProtNLM"/>
    </source>
</evidence>
<evidence type="ECO:0000313" key="3">
    <source>
        <dbReference type="Proteomes" id="UP001595533"/>
    </source>
</evidence>
<dbReference type="InterPro" id="IPR011050">
    <property type="entry name" value="Pectin_lyase_fold/virulence"/>
</dbReference>
<comment type="caution">
    <text evidence="2">The sequence shown here is derived from an EMBL/GenBank/DDBJ whole genome shotgun (WGS) entry which is preliminary data.</text>
</comment>
<name>A0ABV7JD47_9GAMM</name>
<dbReference type="RefSeq" id="WP_077412114.1">
    <property type="nucleotide sequence ID" value="NZ_JBHRTS010000003.1"/>
</dbReference>
<reference evidence="3" key="1">
    <citation type="journal article" date="2019" name="Int. J. Syst. Evol. Microbiol.">
        <title>The Global Catalogue of Microorganisms (GCM) 10K type strain sequencing project: providing services to taxonomists for standard genome sequencing and annotation.</title>
        <authorList>
            <consortium name="The Broad Institute Genomics Platform"/>
            <consortium name="The Broad Institute Genome Sequencing Center for Infectious Disease"/>
            <person name="Wu L."/>
            <person name="Ma J."/>
        </authorList>
    </citation>
    <scope>NUCLEOTIDE SEQUENCE [LARGE SCALE GENOMIC DNA]</scope>
    <source>
        <strain evidence="3">KCTC 42953</strain>
    </source>
</reference>
<evidence type="ECO:0000256" key="1">
    <source>
        <dbReference type="SAM" id="SignalP"/>
    </source>
</evidence>